<keyword evidence="6" id="KW-0378">Hydrolase</keyword>
<proteinExistence type="inferred from homology"/>
<evidence type="ECO:0000313" key="11">
    <source>
        <dbReference type="Proteomes" id="UP000436522"/>
    </source>
</evidence>
<dbReference type="InterPro" id="IPR029058">
    <property type="entry name" value="AB_hydrolase_fold"/>
</dbReference>
<protein>
    <submittedName>
        <fullName evidence="10">Uncharacterized protein</fullName>
    </submittedName>
</protein>
<dbReference type="InterPro" id="IPR043595">
    <property type="entry name" value="FaeB/C/D"/>
</dbReference>
<sequence length="272" mass="29282">MAALTLLLGAEAAVAACGTDEAACEVDLGVYHAQVPEGDIKGAILYLHGFGGSGEGALGPRDWVNTALARGYVLIAPDGLPIAEGRGRGWSFVPGRPERRDEHAFLRSVRDDAAARFGFDADEMILSGFSIGGSMTSYMACEAPKSFAAYAPVAGGFWRPHPTACSGPVRLLHTHGWTDGTVPLEGRVLRGGDATNPEALMQGDIFYTLRMWREVNACNQLRADRFVTQGPFMRRAWDRCAEGSALEFALFPGGHVVPSGWADMMLDWYESL</sequence>
<keyword evidence="11" id="KW-1185">Reference proteome</keyword>
<accession>A0A640VPX2</accession>
<evidence type="ECO:0000256" key="4">
    <source>
        <dbReference type="ARBA" id="ARBA00022651"/>
    </source>
</evidence>
<dbReference type="SUPFAM" id="SSF53474">
    <property type="entry name" value="alpha/beta-Hydrolases"/>
    <property type="match status" value="1"/>
</dbReference>
<name>A0A640VPX2_9RHOB</name>
<evidence type="ECO:0000256" key="8">
    <source>
        <dbReference type="ARBA" id="ARBA00023326"/>
    </source>
</evidence>
<evidence type="ECO:0000313" key="10">
    <source>
        <dbReference type="EMBL" id="GFE50478.1"/>
    </source>
</evidence>
<dbReference type="PANTHER" id="PTHR38050:SF1">
    <property type="entry name" value="FERULOYL ESTERASE C"/>
    <property type="match status" value="1"/>
</dbReference>
<comment type="subcellular location">
    <subcellularLocation>
        <location evidence="1">Secreted</location>
    </subcellularLocation>
</comment>
<dbReference type="EMBL" id="BLIV01000004">
    <property type="protein sequence ID" value="GFE50478.1"/>
    <property type="molecule type" value="Genomic_DNA"/>
</dbReference>
<dbReference type="Proteomes" id="UP000436522">
    <property type="component" value="Unassembled WGS sequence"/>
</dbReference>
<keyword evidence="8" id="KW-0624">Polysaccharide degradation</keyword>
<keyword evidence="5" id="KW-0732">Signal</keyword>
<dbReference type="GO" id="GO:0030600">
    <property type="term" value="F:feruloyl esterase activity"/>
    <property type="evidence" value="ECO:0007669"/>
    <property type="project" value="InterPro"/>
</dbReference>
<comment type="caution">
    <text evidence="10">The sequence shown here is derived from an EMBL/GenBank/DDBJ whole genome shotgun (WGS) entry which is preliminary data.</text>
</comment>
<comment type="function">
    <text evidence="9">Involved in degradation of plant cell walls. Hydrolyzes the feruloyl-arabinose ester bond in arabinoxylans, and the feruloyl-galactose ester bond in pectin. Active against paranitrophenyl-acetate, methyl ferulate and wheat arabinoxylan.</text>
</comment>
<gene>
    <name evidence="10" type="ORF">So717_22310</name>
</gene>
<dbReference type="AlphaFoldDB" id="A0A640VPX2"/>
<evidence type="ECO:0000256" key="6">
    <source>
        <dbReference type="ARBA" id="ARBA00022801"/>
    </source>
</evidence>
<dbReference type="GO" id="GO:0045493">
    <property type="term" value="P:xylan catabolic process"/>
    <property type="evidence" value="ECO:0007669"/>
    <property type="project" value="UniProtKB-KW"/>
</dbReference>
<keyword evidence="7" id="KW-0119">Carbohydrate metabolism</keyword>
<comment type="similarity">
    <text evidence="2">Belongs to the faeC family.</text>
</comment>
<evidence type="ECO:0000256" key="5">
    <source>
        <dbReference type="ARBA" id="ARBA00022729"/>
    </source>
</evidence>
<evidence type="ECO:0000256" key="1">
    <source>
        <dbReference type="ARBA" id="ARBA00004613"/>
    </source>
</evidence>
<organism evidence="10 11">
    <name type="scientific">Roseobacter cerasinus</name>
    <dbReference type="NCBI Taxonomy" id="2602289"/>
    <lineage>
        <taxon>Bacteria</taxon>
        <taxon>Pseudomonadati</taxon>
        <taxon>Pseudomonadota</taxon>
        <taxon>Alphaproteobacteria</taxon>
        <taxon>Rhodobacterales</taxon>
        <taxon>Roseobacteraceae</taxon>
        <taxon>Roseobacter</taxon>
    </lineage>
</organism>
<reference evidence="10 11" key="1">
    <citation type="submission" date="2019-12" db="EMBL/GenBank/DDBJ databases">
        <title>Roseobacter cerasinus sp. nov., isolated from seawater around aquaculture.</title>
        <authorList>
            <person name="Muramatsu S."/>
            <person name="Takabe Y."/>
            <person name="Mori K."/>
            <person name="Takaichi S."/>
            <person name="Hanada S."/>
        </authorList>
    </citation>
    <scope>NUCLEOTIDE SEQUENCE [LARGE SCALE GENOMIC DNA]</scope>
    <source>
        <strain evidence="10 11">AI77</strain>
    </source>
</reference>
<evidence type="ECO:0000256" key="2">
    <source>
        <dbReference type="ARBA" id="ARBA00010278"/>
    </source>
</evidence>
<dbReference type="PANTHER" id="PTHR38050">
    <property type="match status" value="1"/>
</dbReference>
<keyword evidence="3" id="KW-0964">Secreted</keyword>
<keyword evidence="4" id="KW-0858">Xylan degradation</keyword>
<dbReference type="Gene3D" id="3.40.50.1820">
    <property type="entry name" value="alpha/beta hydrolase"/>
    <property type="match status" value="1"/>
</dbReference>
<evidence type="ECO:0000256" key="3">
    <source>
        <dbReference type="ARBA" id="ARBA00022525"/>
    </source>
</evidence>
<evidence type="ECO:0000256" key="9">
    <source>
        <dbReference type="ARBA" id="ARBA00025250"/>
    </source>
</evidence>
<evidence type="ECO:0000256" key="7">
    <source>
        <dbReference type="ARBA" id="ARBA00023277"/>
    </source>
</evidence>
<dbReference type="GO" id="GO:0005576">
    <property type="term" value="C:extracellular region"/>
    <property type="evidence" value="ECO:0007669"/>
    <property type="project" value="UniProtKB-SubCell"/>
</dbReference>